<dbReference type="InterPro" id="IPR020103">
    <property type="entry name" value="PsdUridine_synth_cat_dom_sf"/>
</dbReference>
<dbReference type="InterPro" id="IPR050188">
    <property type="entry name" value="RluA_PseudoU_synthase"/>
</dbReference>
<dbReference type="GO" id="GO:0003723">
    <property type="term" value="F:RNA binding"/>
    <property type="evidence" value="ECO:0007669"/>
    <property type="project" value="UniProtKB-KW"/>
</dbReference>
<dbReference type="GO" id="GO:0140098">
    <property type="term" value="F:catalytic activity, acting on RNA"/>
    <property type="evidence" value="ECO:0007669"/>
    <property type="project" value="UniProtKB-ARBA"/>
</dbReference>
<keyword evidence="5" id="KW-0413">Isomerase</keyword>
<dbReference type="Proteomes" id="UP000183508">
    <property type="component" value="Unassembled WGS sequence"/>
</dbReference>
<dbReference type="STRING" id="392015.SAMN05421543_1193"/>
<dbReference type="PROSITE" id="PS50889">
    <property type="entry name" value="S4"/>
    <property type="match status" value="1"/>
</dbReference>
<comment type="function">
    <text evidence="5">Responsible for synthesis of pseudouridine from uracil.</text>
</comment>
<keyword evidence="4" id="KW-0694">RNA-binding</keyword>
<evidence type="ECO:0000313" key="8">
    <source>
        <dbReference type="Proteomes" id="UP000183508"/>
    </source>
</evidence>
<evidence type="ECO:0000313" key="7">
    <source>
        <dbReference type="EMBL" id="SFV00689.1"/>
    </source>
</evidence>
<dbReference type="RefSeq" id="WP_074954872.1">
    <property type="nucleotide sequence ID" value="NZ_FPBV01000019.1"/>
</dbReference>
<evidence type="ECO:0000256" key="1">
    <source>
        <dbReference type="ARBA" id="ARBA00000073"/>
    </source>
</evidence>
<comment type="similarity">
    <text evidence="2 5">Belongs to the pseudouridine synthase RluA family.</text>
</comment>
<dbReference type="EC" id="5.4.99.-" evidence="5"/>
<keyword evidence="8" id="KW-1185">Reference proteome</keyword>
<comment type="catalytic activity">
    <reaction evidence="1 5">
        <text>a uridine in RNA = a pseudouridine in RNA</text>
        <dbReference type="Rhea" id="RHEA:48348"/>
        <dbReference type="Rhea" id="RHEA-COMP:12068"/>
        <dbReference type="Rhea" id="RHEA-COMP:12069"/>
        <dbReference type="ChEBI" id="CHEBI:65314"/>
        <dbReference type="ChEBI" id="CHEBI:65315"/>
    </reaction>
</comment>
<dbReference type="CDD" id="cd02869">
    <property type="entry name" value="PseudoU_synth_RluA_like"/>
    <property type="match status" value="1"/>
</dbReference>
<dbReference type="AlphaFoldDB" id="A0A1I7KTB1"/>
<dbReference type="InterPro" id="IPR006225">
    <property type="entry name" value="PsdUridine_synth_RluC/D"/>
</dbReference>
<reference evidence="8" key="1">
    <citation type="submission" date="2016-10" db="EMBL/GenBank/DDBJ databases">
        <authorList>
            <person name="Varghese N."/>
        </authorList>
    </citation>
    <scope>NUCLEOTIDE SEQUENCE [LARGE SCALE GENOMIC DNA]</scope>
    <source>
        <strain evidence="8">DSM 17980</strain>
    </source>
</reference>
<dbReference type="PANTHER" id="PTHR21600:SF71">
    <property type="entry name" value="PSEUDOURIDINE SYNTHASE"/>
    <property type="match status" value="1"/>
</dbReference>
<dbReference type="NCBIfam" id="TIGR00005">
    <property type="entry name" value="rluA_subfam"/>
    <property type="match status" value="1"/>
</dbReference>
<gene>
    <name evidence="7" type="ORF">SAMN05421543_1193</name>
</gene>
<organism evidence="7 8">
    <name type="scientific">Alicyclobacillus macrosporangiidus</name>
    <dbReference type="NCBI Taxonomy" id="392015"/>
    <lineage>
        <taxon>Bacteria</taxon>
        <taxon>Bacillati</taxon>
        <taxon>Bacillota</taxon>
        <taxon>Bacilli</taxon>
        <taxon>Bacillales</taxon>
        <taxon>Alicyclobacillaceae</taxon>
        <taxon>Alicyclobacillus</taxon>
    </lineage>
</organism>
<feature type="domain" description="Pseudouridine synthase RsuA/RluA-like" evidence="6">
    <location>
        <begin position="92"/>
        <end position="246"/>
    </location>
</feature>
<proteinExistence type="inferred from homology"/>
<dbReference type="InterPro" id="IPR006145">
    <property type="entry name" value="PsdUridine_synth_RsuA/RluA"/>
</dbReference>
<sequence>MADRASQTYELVVDEAHDGHTLRSVLQSELKFSRRLVRNLKLRDGVLVNGQPARLKSVVHKGDQIHITLPDEETHIDAEPMDLDIRYEDDEVVVVNKPPGMLSHPSSKERTGTLLGGLTAYLAPAGQVPHAVHRLDRDTSGVILYAKHSHAHHLFDRALRSGWMHRTYCAVVYHKEAFVPLRMGEWQTIDLPIAPDPDTPTRRVVAAGGQRAVTHYQALASTDQISVVQIVLETGRTHQIRVHFAAVDMPLVGDRAYGGPVWRRAERDPAAARLLAFPRQALHALQLMWKHPVTGEVKRVTAPPPEDMRTLWREAGGDPRVWDRLMADPSAVPPGWRFDLA</sequence>
<feature type="active site" evidence="3">
    <location>
        <position position="136"/>
    </location>
</feature>
<evidence type="ECO:0000256" key="4">
    <source>
        <dbReference type="PROSITE-ProRule" id="PRU00182"/>
    </source>
</evidence>
<dbReference type="SUPFAM" id="SSF55120">
    <property type="entry name" value="Pseudouridine synthase"/>
    <property type="match status" value="1"/>
</dbReference>
<dbReference type="GO" id="GO:0009982">
    <property type="term" value="F:pseudouridine synthase activity"/>
    <property type="evidence" value="ECO:0007669"/>
    <property type="project" value="InterPro"/>
</dbReference>
<protein>
    <recommendedName>
        <fullName evidence="5">Pseudouridine synthase</fullName>
        <ecNumber evidence="5">5.4.99.-</ecNumber>
    </recommendedName>
</protein>
<name>A0A1I7KTB1_9BACL</name>
<evidence type="ECO:0000259" key="6">
    <source>
        <dbReference type="Pfam" id="PF00849"/>
    </source>
</evidence>
<evidence type="ECO:0000256" key="2">
    <source>
        <dbReference type="ARBA" id="ARBA00010876"/>
    </source>
</evidence>
<dbReference type="EMBL" id="FPBV01000019">
    <property type="protein sequence ID" value="SFV00689.1"/>
    <property type="molecule type" value="Genomic_DNA"/>
</dbReference>
<dbReference type="PANTHER" id="PTHR21600">
    <property type="entry name" value="MITOCHONDRIAL RNA PSEUDOURIDINE SYNTHASE"/>
    <property type="match status" value="1"/>
</dbReference>
<dbReference type="Gene3D" id="3.30.2350.10">
    <property type="entry name" value="Pseudouridine synthase"/>
    <property type="match status" value="1"/>
</dbReference>
<accession>A0A1I7KTB1</accession>
<evidence type="ECO:0000256" key="5">
    <source>
        <dbReference type="RuleBase" id="RU362028"/>
    </source>
</evidence>
<dbReference type="eggNOG" id="COG0564">
    <property type="taxonomic scope" value="Bacteria"/>
</dbReference>
<dbReference type="Pfam" id="PF00849">
    <property type="entry name" value="PseudoU_synth_2"/>
    <property type="match status" value="1"/>
</dbReference>
<evidence type="ECO:0000256" key="3">
    <source>
        <dbReference type="PIRSR" id="PIRSR606225-1"/>
    </source>
</evidence>
<dbReference type="GO" id="GO:0000455">
    <property type="term" value="P:enzyme-directed rRNA pseudouridine synthesis"/>
    <property type="evidence" value="ECO:0007669"/>
    <property type="project" value="TreeGrafter"/>
</dbReference>